<dbReference type="PANTHER" id="PTHR19282">
    <property type="entry name" value="TETRASPANIN"/>
    <property type="match status" value="1"/>
</dbReference>
<evidence type="ECO:0000256" key="2">
    <source>
        <dbReference type="ARBA" id="ARBA00006840"/>
    </source>
</evidence>
<dbReference type="STRING" id="80966.ENSAPOP00000014910"/>
<sequence length="277" mass="30896">MAQINTCLKHTFTIFNILFAIVGGVIIGLALLCQVVTNVEGREDLEGRTGGLVALYVFGAITMMVAILGAYGAHKESKCSLIAFLVCMIIGTLLMLRAGIPTAIARPQVENILRAKLQDYLPLDDAPSDLQNMANSLQTSFHCCGLFSYTDWRTNIPQSCSCDPQMEEGQCQNIEYRDLLFQFAQTKSIYAKPCFPIMMHYILLFFDVLLGVVFTLAILAVSLFHLFIQRRLKCLVLYPSVQQVNPSGVYSVTGASSRGRHRKNSEFKVFFFPVECH</sequence>
<keyword evidence="9" id="KW-1185">Reference proteome</keyword>
<accession>A0A3Q1G9V3</accession>
<dbReference type="AlphaFoldDB" id="A0A3Q1G9V3"/>
<dbReference type="InterPro" id="IPR018499">
    <property type="entry name" value="Tetraspanin/Peripherin"/>
</dbReference>
<keyword evidence="6" id="KW-1015">Disulfide bond</keyword>
<keyword evidence="3 7" id="KW-0812">Transmembrane</keyword>
<dbReference type="InParanoid" id="A0A3Q1G9V3"/>
<evidence type="ECO:0000256" key="7">
    <source>
        <dbReference type="RuleBase" id="RU361218"/>
    </source>
</evidence>
<keyword evidence="5 7" id="KW-0472">Membrane</keyword>
<proteinExistence type="inferred from homology"/>
<organism evidence="8 9">
    <name type="scientific">Acanthochromis polyacanthus</name>
    <name type="common">spiny chromis</name>
    <dbReference type="NCBI Taxonomy" id="80966"/>
    <lineage>
        <taxon>Eukaryota</taxon>
        <taxon>Metazoa</taxon>
        <taxon>Chordata</taxon>
        <taxon>Craniata</taxon>
        <taxon>Vertebrata</taxon>
        <taxon>Euteleostomi</taxon>
        <taxon>Actinopterygii</taxon>
        <taxon>Neopterygii</taxon>
        <taxon>Teleostei</taxon>
        <taxon>Neoteleostei</taxon>
        <taxon>Acanthomorphata</taxon>
        <taxon>Ovalentaria</taxon>
        <taxon>Pomacentridae</taxon>
        <taxon>Acanthochromis</taxon>
    </lineage>
</organism>
<dbReference type="PRINTS" id="PR00259">
    <property type="entry name" value="TMFOUR"/>
</dbReference>
<evidence type="ECO:0000313" key="8">
    <source>
        <dbReference type="Ensembl" id="ENSAPOP00000014910.1"/>
    </source>
</evidence>
<feature type="transmembrane region" description="Helical" evidence="7">
    <location>
        <begin position="12"/>
        <end position="32"/>
    </location>
</feature>
<feature type="transmembrane region" description="Helical" evidence="7">
    <location>
        <begin position="80"/>
        <end position="100"/>
    </location>
</feature>
<dbReference type="PIRSF" id="PIRSF002419">
    <property type="entry name" value="Tetraspanin"/>
    <property type="match status" value="1"/>
</dbReference>
<dbReference type="GeneTree" id="ENSGT00940000166983"/>
<evidence type="ECO:0000256" key="3">
    <source>
        <dbReference type="ARBA" id="ARBA00022692"/>
    </source>
</evidence>
<dbReference type="PANTHER" id="PTHR19282:SF519">
    <property type="entry name" value="TETRASPANIN"/>
    <property type="match status" value="1"/>
</dbReference>
<dbReference type="Ensembl" id="ENSAPOT00000023497.1">
    <property type="protein sequence ID" value="ENSAPOP00000014910.1"/>
    <property type="gene ID" value="ENSAPOG00000017832.1"/>
</dbReference>
<evidence type="ECO:0000256" key="5">
    <source>
        <dbReference type="ARBA" id="ARBA00023136"/>
    </source>
</evidence>
<feature type="transmembrane region" description="Helical" evidence="7">
    <location>
        <begin position="201"/>
        <end position="228"/>
    </location>
</feature>
<comment type="similarity">
    <text evidence="2 7">Belongs to the tetraspanin (TM4SF) family.</text>
</comment>
<comment type="subcellular location">
    <subcellularLocation>
        <location evidence="1 7">Membrane</location>
        <topology evidence="1 7">Multi-pass membrane protein</topology>
    </subcellularLocation>
</comment>
<reference evidence="8" key="1">
    <citation type="submission" date="2025-08" db="UniProtKB">
        <authorList>
            <consortium name="Ensembl"/>
        </authorList>
    </citation>
    <scope>IDENTIFICATION</scope>
</reference>
<evidence type="ECO:0000256" key="4">
    <source>
        <dbReference type="ARBA" id="ARBA00022989"/>
    </source>
</evidence>
<keyword evidence="4 7" id="KW-1133">Transmembrane helix</keyword>
<protein>
    <recommendedName>
        <fullName evidence="7">Tetraspanin</fullName>
    </recommendedName>
</protein>
<dbReference type="InterPro" id="IPR008952">
    <property type="entry name" value="Tetraspanin_EC2_sf"/>
</dbReference>
<evidence type="ECO:0000313" key="9">
    <source>
        <dbReference type="Proteomes" id="UP000257200"/>
    </source>
</evidence>
<dbReference type="Proteomes" id="UP000257200">
    <property type="component" value="Unplaced"/>
</dbReference>
<feature type="disulfide bond" evidence="6">
    <location>
        <begin position="143"/>
        <end position="171"/>
    </location>
</feature>
<dbReference type="InterPro" id="IPR000301">
    <property type="entry name" value="Tetraspanin_animals"/>
</dbReference>
<feature type="transmembrane region" description="Helical" evidence="7">
    <location>
        <begin position="52"/>
        <end position="73"/>
    </location>
</feature>
<dbReference type="GO" id="GO:0005886">
    <property type="term" value="C:plasma membrane"/>
    <property type="evidence" value="ECO:0007669"/>
    <property type="project" value="TreeGrafter"/>
</dbReference>
<dbReference type="SUPFAM" id="SSF48652">
    <property type="entry name" value="Tetraspanin"/>
    <property type="match status" value="1"/>
</dbReference>
<dbReference type="Pfam" id="PF00335">
    <property type="entry name" value="Tetraspanin"/>
    <property type="match status" value="1"/>
</dbReference>
<dbReference type="Gene3D" id="1.10.1450.10">
    <property type="entry name" value="Tetraspanin"/>
    <property type="match status" value="1"/>
</dbReference>
<feature type="disulfide bond" evidence="6">
    <location>
        <begin position="144"/>
        <end position="160"/>
    </location>
</feature>
<evidence type="ECO:0000256" key="1">
    <source>
        <dbReference type="ARBA" id="ARBA00004141"/>
    </source>
</evidence>
<evidence type="ECO:0000256" key="6">
    <source>
        <dbReference type="PIRSR" id="PIRSR002419-1"/>
    </source>
</evidence>
<name>A0A3Q1G9V3_9TELE</name>
<reference evidence="8" key="2">
    <citation type="submission" date="2025-09" db="UniProtKB">
        <authorList>
            <consortium name="Ensembl"/>
        </authorList>
    </citation>
    <scope>IDENTIFICATION</scope>
</reference>